<dbReference type="PANTHER" id="PTHR32305:SF17">
    <property type="entry name" value="TRNA NUCLEASE WAPA"/>
    <property type="match status" value="1"/>
</dbReference>
<evidence type="ECO:0000256" key="2">
    <source>
        <dbReference type="SAM" id="SignalP"/>
    </source>
</evidence>
<evidence type="ECO:0000313" key="5">
    <source>
        <dbReference type="Proteomes" id="UP001596113"/>
    </source>
</evidence>
<feature type="signal peptide" evidence="2">
    <location>
        <begin position="1"/>
        <end position="27"/>
    </location>
</feature>
<evidence type="ECO:0000256" key="1">
    <source>
        <dbReference type="ARBA" id="ARBA00022737"/>
    </source>
</evidence>
<reference evidence="5" key="1">
    <citation type="journal article" date="2019" name="Int. J. Syst. Evol. Microbiol.">
        <title>The Global Catalogue of Microorganisms (GCM) 10K type strain sequencing project: providing services to taxonomists for standard genome sequencing and annotation.</title>
        <authorList>
            <consortium name="The Broad Institute Genomics Platform"/>
            <consortium name="The Broad Institute Genome Sequencing Center for Infectious Disease"/>
            <person name="Wu L."/>
            <person name="Ma J."/>
        </authorList>
    </citation>
    <scope>NUCLEOTIDE SEQUENCE [LARGE SCALE GENOMIC DNA]</scope>
    <source>
        <strain evidence="5">CGMCC 1.18575</strain>
    </source>
</reference>
<dbReference type="InterPro" id="IPR022385">
    <property type="entry name" value="Rhs_assc_core"/>
</dbReference>
<keyword evidence="5" id="KW-1185">Reference proteome</keyword>
<dbReference type="Pfam" id="PF25023">
    <property type="entry name" value="TEN_YD-shell"/>
    <property type="match status" value="1"/>
</dbReference>
<dbReference type="RefSeq" id="WP_378129099.1">
    <property type="nucleotide sequence ID" value="NZ_JBHSMI010000003.1"/>
</dbReference>
<dbReference type="PANTHER" id="PTHR32305">
    <property type="match status" value="1"/>
</dbReference>
<keyword evidence="1" id="KW-0677">Repeat</keyword>
<gene>
    <name evidence="4" type="ORF">ACFPOF_01985</name>
</gene>
<dbReference type="Proteomes" id="UP001596113">
    <property type="component" value="Unassembled WGS sequence"/>
</dbReference>
<sequence>MFASIRKRLLPVAMCLFLVQSSVPVFAEGKSEGVEVSAPIEISASTNQEEEAVINQGQFSNEVFSRIKSEFSVEMLEVAAYYYPELMELLNESQKSTVLSLNNNEIERILNGMSNDNTMLLKNLTPLPILQKEMKEKEKEKIGQELSSLKVTTGSPNYTFTEKQNPIHYNVSIDSIYDPIYKTSSQNDVDLYLPGKHGLDFFLERRYNSLSSKISEPTLTGAYSEIFADGADYSPGTGMEDGMLNFVTDNFNPGYEDNYIAVGWSLNIPTFKRIDFIKNIQSKNAVGTNGITYTYYNRQQPEYRTYSITLENGETFEFRNLQSDHPYNQPDRNVKLAISADGYYLLTVDDTITYKFDDSHIISKTNIFGDKITYTNNTSHYLITDSVGRTVKVNYDPVGTVNIKQKITGFEVYDASGVLLKSIKYNSRLFDKVWINMRYCDNNFNECYLNLKQYSWYQLDSVSDNIAQKTLKTYTYFDVGTSTTLADFNFEDDYMYITNNNAPVLDYRSESYYVLNQDKRRYGEIQYLLLKEVQDDIGFTTQYQYRSYNRSWWDSSDFLSSDINRGTTRLYLDPFALTYIGYHPLVNVFFKYTNGSGEQKISQLSLDIDSTKTQEIWNSPKKGGEYGDFRLSNISSYRSGDQISNVLRNNLGSFTVSNKFNYHSLDRGLKVTDSFTRAIDTLSNSIELNESNTRYTTIKSEVTSFQYDPGKVQPYLSKHFDIGGTNDPKPQTIKDFLMSGNSRSLPVTLSNYATLNKNEYDASGFVIYQEDSLGNKTNYQYNGPFHQISYLKNTSSDGITINEETSAYNVDGTLAKVTKKSTYRNPLDGTQVKSDTMIIEYLNYNSFKVPTKIKETGSGAQFDNNNIVTETNLEYDSKGFHVTKETTNATLASGQAAIPVSVSYQYDKLDRLALITYPDGSKAEYQYDFKDRILSEKFTPSPSFVGATPRTTTYNYNDITRTLTKTLHDGERQITSYTPYGEIETQKRSVGSETKTILKNLTDNTGKLITTSLPFADVSKATNYSYGANGAVKSKTDALGQQTNYFYSNTAYAIDGSYTYLQDTIKVVEPDGKETWTYKDKAGRTVKQIEKSQTKLRTINYSYTPLGKVSQKQVTSQGVTQTTQYGYDALGNLIYIKDEKGQIYEYVYNRLGLMVAWYINGQLQKQSIYNEAGWLLMETNAAGNQEKYQYKANGIIELYTDKDLQSYNYTYTPYNEQNRLSVKNQSGTEVYWSQNTFDPTTRLLIGLTSSENESLAYHYDQWKRMDTQTVAGRNYSFGFDGFDRMNTLTYPDGKVVTYGYDNLNRMSSVSYSEMGITPVNYSYTVSNNENKYTIIYPNGQNQDKKTDAFGELTAVNHYNNSTTPNWVESFGYDGMGNINSINRNGAAYSYLYDELNRIQQESNPAASINVYTYDDKGNISSISRNGTTNPFTYDSVNRVQQSTVTSGTINYTYDNRGNRLTANGSTYTYNAINQLKTFNKTGTTASYTYYSDGLRATKTTNNELTRYVYFNGRVIEELDSTGNVKARNIWGNELIFRKDYSANKGGYYWYNGHGDVVKLSDSNGISLNTYDFDIWGNITQSTETISNPFKYSGEIYDDESGLYYLRARYYDPSISRFITEDTYEGQINNPLTLNLYTYVGNNPLIYTDPTGHFWETIADIISIGWSAVDFWKDPSWSNAGYLAWDIAAAIVPFAPGSYVLKVGKLTFKSGEEAASYYNKLKKTQDINWSSYKKKHTLDSKVKWDKKAIESTKTGPAKYKPGIDNEMLERIAWDQGTTVKNSDGSIWKILKYDDVVGAYLGKETNYVVVKESGGTIHGHPISEEEAKAYLKNA</sequence>
<organism evidence="4 5">
    <name type="scientific">Cohnella soli</name>
    <dbReference type="NCBI Taxonomy" id="425005"/>
    <lineage>
        <taxon>Bacteria</taxon>
        <taxon>Bacillati</taxon>
        <taxon>Bacillota</taxon>
        <taxon>Bacilli</taxon>
        <taxon>Bacillales</taxon>
        <taxon>Paenibacillaceae</taxon>
        <taxon>Cohnella</taxon>
    </lineage>
</organism>
<dbReference type="Gene3D" id="2.180.10.10">
    <property type="entry name" value="RHS repeat-associated core"/>
    <property type="match status" value="2"/>
</dbReference>
<dbReference type="NCBIfam" id="TIGR01643">
    <property type="entry name" value="YD_repeat_2x"/>
    <property type="match status" value="1"/>
</dbReference>
<dbReference type="EMBL" id="JBHSMI010000003">
    <property type="protein sequence ID" value="MFC5401490.1"/>
    <property type="molecule type" value="Genomic_DNA"/>
</dbReference>
<dbReference type="NCBIfam" id="TIGR03696">
    <property type="entry name" value="Rhs_assc_core"/>
    <property type="match status" value="1"/>
</dbReference>
<protein>
    <submittedName>
        <fullName evidence="4">RHS repeat domain-containing protein</fullName>
    </submittedName>
</protein>
<keyword evidence="2" id="KW-0732">Signal</keyword>
<evidence type="ECO:0000313" key="4">
    <source>
        <dbReference type="EMBL" id="MFC5401490.1"/>
    </source>
</evidence>
<proteinExistence type="predicted"/>
<evidence type="ECO:0000259" key="3">
    <source>
        <dbReference type="Pfam" id="PF25023"/>
    </source>
</evidence>
<name>A0ABW0HLW2_9BACL</name>
<accession>A0ABW0HLW2</accession>
<dbReference type="InterPro" id="IPR050708">
    <property type="entry name" value="T6SS_VgrG/RHS"/>
</dbReference>
<dbReference type="InterPro" id="IPR006530">
    <property type="entry name" value="YD"/>
</dbReference>
<comment type="caution">
    <text evidence="4">The sequence shown here is derived from an EMBL/GenBank/DDBJ whole genome shotgun (WGS) entry which is preliminary data.</text>
</comment>
<feature type="chain" id="PRO_5046360202" evidence="2">
    <location>
        <begin position="28"/>
        <end position="1832"/>
    </location>
</feature>
<feature type="domain" description="Teneurin-like YD-shell" evidence="3">
    <location>
        <begin position="1344"/>
        <end position="1643"/>
    </location>
</feature>
<dbReference type="InterPro" id="IPR056823">
    <property type="entry name" value="TEN-like_YD-shell"/>
</dbReference>